<dbReference type="Pfam" id="PF13585">
    <property type="entry name" value="CHU_C"/>
    <property type="match status" value="1"/>
</dbReference>
<reference evidence="3 4" key="1">
    <citation type="submission" date="2021-07" db="EMBL/GenBank/DDBJ databases">
        <title>Flavobacterium WSW3-B6 sp.nov, isolated from seaweed.</title>
        <authorList>
            <person name="Muhammad N."/>
            <person name="Ho H."/>
            <person name="Lee Y.-J."/>
            <person name="Nguyen T."/>
            <person name="Ho J."/>
            <person name="Kim S.-G."/>
        </authorList>
    </citation>
    <scope>NUCLEOTIDE SEQUENCE [LARGE SCALE GENOMIC DNA]</scope>
    <source>
        <strain evidence="3 4">WSW3-B6</strain>
    </source>
</reference>
<evidence type="ECO:0000259" key="2">
    <source>
        <dbReference type="Pfam" id="PF19081"/>
    </source>
</evidence>
<dbReference type="InterPro" id="IPR044023">
    <property type="entry name" value="Ig_7"/>
</dbReference>
<name>A0ABX8VCG5_9FLAO</name>
<feature type="domain" description="Ig-like" evidence="2">
    <location>
        <begin position="765"/>
        <end position="835"/>
    </location>
</feature>
<evidence type="ECO:0000313" key="3">
    <source>
        <dbReference type="EMBL" id="QYJ68515.1"/>
    </source>
</evidence>
<dbReference type="Pfam" id="PF19081">
    <property type="entry name" value="Ig_7"/>
    <property type="match status" value="2"/>
</dbReference>
<dbReference type="NCBIfam" id="TIGR04131">
    <property type="entry name" value="Bac_Flav_CTERM"/>
    <property type="match status" value="1"/>
</dbReference>
<dbReference type="RefSeq" id="WP_220640855.1">
    <property type="nucleotide sequence ID" value="NZ_CP080429.1"/>
</dbReference>
<protein>
    <submittedName>
        <fullName evidence="3">Gliding motility-associated C-terminal domain-containing protein</fullName>
    </submittedName>
</protein>
<evidence type="ECO:0000256" key="1">
    <source>
        <dbReference type="SAM" id="SignalP"/>
    </source>
</evidence>
<organism evidence="3 4">
    <name type="scientific">Flavobacterium litorale</name>
    <dbReference type="NCBI Taxonomy" id="2856519"/>
    <lineage>
        <taxon>Bacteria</taxon>
        <taxon>Pseudomonadati</taxon>
        <taxon>Bacteroidota</taxon>
        <taxon>Flavobacteriia</taxon>
        <taxon>Flavobacteriales</taxon>
        <taxon>Flavobacteriaceae</taxon>
        <taxon>Flavobacterium</taxon>
    </lineage>
</organism>
<dbReference type="Gene3D" id="2.60.40.10">
    <property type="entry name" value="Immunoglobulins"/>
    <property type="match status" value="2"/>
</dbReference>
<dbReference type="Proteomes" id="UP000825381">
    <property type="component" value="Chromosome"/>
</dbReference>
<feature type="chain" id="PRO_5045423897" evidence="1">
    <location>
        <begin position="26"/>
        <end position="1256"/>
    </location>
</feature>
<keyword evidence="1" id="KW-0732">Signal</keyword>
<gene>
    <name evidence="3" type="ORF">K1I41_01120</name>
</gene>
<accession>A0ABX8VCG5</accession>
<evidence type="ECO:0000313" key="4">
    <source>
        <dbReference type="Proteomes" id="UP000825381"/>
    </source>
</evidence>
<dbReference type="InterPro" id="IPR013783">
    <property type="entry name" value="Ig-like_fold"/>
</dbReference>
<proteinExistence type="predicted"/>
<sequence length="1256" mass="135039">MINYPPAKKTIAVFTLLLCTLFSYAQLPDFTLTVTPTPQTCLGNGALSFTVSGTDPDASLDYSVYLLPNTATPITVTTDAIVNGLSAGNYLVTATQSLGALSNTSSANATITNEVTTLTYNLIPTKVQCGNDGAITVNVLTGNAASYEILSGPVTVPEQASNVFNNLPEGLYSVRVFDNCGEAVVVTIQVVQDTTAMLITSPVFFGGELPNCNTITVGNNYVALSGNSIFFPLTFQYSVYPPGGGAPTIITENVPTGSLTNPNLVTTTIPFYNDQEYYYDILVTDVCGNTFTQDNNIVNQGLSFENLIDNEGCDDNSLTIQPRNFVGPITINFDSAPVGFNPTDYNANHPNFDGEAEYDTDDLVPYGSYTVTIADACGRSYTEEFEITAPEVQPQVTIQTDCGSDDGNVIIEINARIITDIVITAAPAAYGTVPDNVTDLVDDEGIFTIVDIPLGDYTFVITDSCGVEYTEEVEVEVVGSNNLAISLFQRPGCEEGFGSIRLNASGDFEIVTLTNGPAAFSTTYPIDVSENIASNGGFYMNSLPEGSYSVSTIDNCGVVRERQFSVTGYEITINNVTVLQYCGSFQVDVDHFSNGNYIQSFWLQRYDEVTDTWGDPETGTAYESGLPNSDNSDSININASSDDLPFYAATGDFRVIKTFFTYANGTAFNSLCFDVIDTFTFTGAPVITNVYSFPCADDLTEVALEVEGVAPFAYSITSKNGEPFLIDNGTSNIFSGIEPADYNFRVTDDCGNILNAQFSINAVDPLVVSPSGFCDGEESTLSVQPLSFLTYEWYEESDPDTILSNTNILTFPAFNAVTDAGTYFVNIMAANDSSCMNQLLEYEVAPTALPNAGEDVDDITLCNAGATINLADYLTNPHDVGGTWEDINATGALTDNMFDTDGILSGKYTFKYTVNGLCDASDEALITVTLNDIPDVPVVEVVPPLCEGGTIQLSVTPVAGASYQWVGPNGFTATTNNSVIADATLAASGEYSVTATANGCTSNPATVAVTVNSIPDFEIQGETALCEGQSTVISVNPQNFTVGDVTFEWYFEGELLTEVTSDVIEIFDIGNYEVLVNNTTCETLQPVTITQNTVGFDVVLEDGCNDFEYVISIANINEMAGSEFQWSGPDGYNYIGEQAVITNLATGEYTVTITNPDGCSAEAAIIVDNTACIIPRGISPNNDGYNQNFDLSNLDVRDLQIFNRYGLQVYEKVNYSNEWYGQSDKGELPTGTYFYVVTLSAGKKVTGWVYLQREAR</sequence>
<dbReference type="EMBL" id="CP080429">
    <property type="protein sequence ID" value="QYJ68515.1"/>
    <property type="molecule type" value="Genomic_DNA"/>
</dbReference>
<dbReference type="InterPro" id="IPR026341">
    <property type="entry name" value="T9SS_type_B"/>
</dbReference>
<feature type="domain" description="Ig-like" evidence="2">
    <location>
        <begin position="934"/>
        <end position="1012"/>
    </location>
</feature>
<keyword evidence="4" id="KW-1185">Reference proteome</keyword>
<feature type="signal peptide" evidence="1">
    <location>
        <begin position="1"/>
        <end position="25"/>
    </location>
</feature>